<dbReference type="Proteomes" id="UP001206128">
    <property type="component" value="Unassembled WGS sequence"/>
</dbReference>
<dbReference type="SUPFAM" id="SSF54427">
    <property type="entry name" value="NTF2-like"/>
    <property type="match status" value="1"/>
</dbReference>
<dbReference type="EMBL" id="JAMTCK010000002">
    <property type="protein sequence ID" value="MCP2164091.1"/>
    <property type="molecule type" value="Genomic_DNA"/>
</dbReference>
<sequence>MSEHTEGAAARVPQDLRNTAAQIPPEILEVALGVSRVFATLDEEAARRYIAPDFVDHEASPGVGGGPQGYLTTARYMRTAFSEATWQPDDFFAFGDRFAVRVTFSGRHTGEFLGVPPTGNEVRVQHLHFYRVAGGQAVEHWGARDELKLLRQIGVFTPDHPTPADAGAALFAAEQAAGAPSLAG</sequence>
<evidence type="ECO:0000313" key="1">
    <source>
        <dbReference type="EMBL" id="MCP2164091.1"/>
    </source>
</evidence>
<protein>
    <submittedName>
        <fullName evidence="1">Ester cyclase</fullName>
    </submittedName>
</protein>
<evidence type="ECO:0000313" key="2">
    <source>
        <dbReference type="Proteomes" id="UP001206128"/>
    </source>
</evidence>
<dbReference type="PANTHER" id="PTHR38436:SF1">
    <property type="entry name" value="ESTER CYCLASE"/>
    <property type="match status" value="1"/>
</dbReference>
<name>A0AAE3KDH9_9PSEU</name>
<dbReference type="InterPro" id="IPR009959">
    <property type="entry name" value="Cyclase_SnoaL-like"/>
</dbReference>
<keyword evidence="2" id="KW-1185">Reference proteome</keyword>
<organism evidence="1 2">
    <name type="scientific">Goodfellowiella coeruleoviolacea</name>
    <dbReference type="NCBI Taxonomy" id="334858"/>
    <lineage>
        <taxon>Bacteria</taxon>
        <taxon>Bacillati</taxon>
        <taxon>Actinomycetota</taxon>
        <taxon>Actinomycetes</taxon>
        <taxon>Pseudonocardiales</taxon>
        <taxon>Pseudonocardiaceae</taxon>
        <taxon>Goodfellowiella</taxon>
    </lineage>
</organism>
<dbReference type="RefSeq" id="WP_253767412.1">
    <property type="nucleotide sequence ID" value="NZ_JAMTCK010000002.1"/>
</dbReference>
<dbReference type="InterPro" id="IPR032710">
    <property type="entry name" value="NTF2-like_dom_sf"/>
</dbReference>
<dbReference type="AlphaFoldDB" id="A0AAE3KDH9"/>
<accession>A0AAE3KDH9</accession>
<proteinExistence type="predicted"/>
<gene>
    <name evidence="1" type="ORF">LX83_000931</name>
</gene>
<reference evidence="1" key="1">
    <citation type="submission" date="2022-06" db="EMBL/GenBank/DDBJ databases">
        <title>Genomic Encyclopedia of Archaeal and Bacterial Type Strains, Phase II (KMG-II): from individual species to whole genera.</title>
        <authorList>
            <person name="Goeker M."/>
        </authorList>
    </citation>
    <scope>NUCLEOTIDE SEQUENCE</scope>
    <source>
        <strain evidence="1">DSM 43935</strain>
    </source>
</reference>
<comment type="caution">
    <text evidence="1">The sequence shown here is derived from an EMBL/GenBank/DDBJ whole genome shotgun (WGS) entry which is preliminary data.</text>
</comment>
<dbReference type="GO" id="GO:0030638">
    <property type="term" value="P:polyketide metabolic process"/>
    <property type="evidence" value="ECO:0007669"/>
    <property type="project" value="InterPro"/>
</dbReference>
<dbReference type="Gene3D" id="3.10.450.50">
    <property type="match status" value="1"/>
</dbReference>
<dbReference type="Pfam" id="PF07366">
    <property type="entry name" value="SnoaL"/>
    <property type="match status" value="1"/>
</dbReference>
<dbReference type="PANTHER" id="PTHR38436">
    <property type="entry name" value="POLYKETIDE CYCLASE SNOAL-LIKE DOMAIN"/>
    <property type="match status" value="1"/>
</dbReference>